<dbReference type="EMBL" id="FUHW01000021">
    <property type="protein sequence ID" value="SJM57898.1"/>
    <property type="molecule type" value="Genomic_DNA"/>
</dbReference>
<reference evidence="1 2" key="1">
    <citation type="submission" date="2017-02" db="EMBL/GenBank/DDBJ databases">
        <authorList>
            <person name="Peterson S.W."/>
        </authorList>
    </citation>
    <scope>NUCLEOTIDE SEQUENCE [LARGE SCALE GENOMIC DNA]</scope>
    <source>
        <strain evidence="1 2">B Ar 00.02</strain>
    </source>
</reference>
<dbReference type="Proteomes" id="UP000195913">
    <property type="component" value="Unassembled WGS sequence"/>
</dbReference>
<accession>A0A1R4FPQ2</accession>
<evidence type="ECO:0000313" key="2">
    <source>
        <dbReference type="Proteomes" id="UP000195913"/>
    </source>
</evidence>
<proteinExistence type="predicted"/>
<dbReference type="InterPro" id="IPR012337">
    <property type="entry name" value="RNaseH-like_sf"/>
</dbReference>
<evidence type="ECO:0000313" key="1">
    <source>
        <dbReference type="EMBL" id="SJM57898.1"/>
    </source>
</evidence>
<dbReference type="PANTHER" id="PTHR46889:SF4">
    <property type="entry name" value="TRANSPOSASE INSO FOR INSERTION SEQUENCE ELEMENT IS911B-RELATED"/>
    <property type="match status" value="1"/>
</dbReference>
<name>A0A1R4FPQ2_9MICC</name>
<dbReference type="InterPro" id="IPR050900">
    <property type="entry name" value="Transposase_IS3/IS150/IS904"/>
</dbReference>
<gene>
    <name evidence="1" type="ORF">FM101_05115</name>
</gene>
<dbReference type="InterPro" id="IPR036397">
    <property type="entry name" value="RNaseH_sf"/>
</dbReference>
<protein>
    <submittedName>
        <fullName evidence="1">Mobile element protein</fullName>
    </submittedName>
</protein>
<organism evidence="1 2">
    <name type="scientific">Arthrobacter rhombi</name>
    <dbReference type="NCBI Taxonomy" id="71253"/>
    <lineage>
        <taxon>Bacteria</taxon>
        <taxon>Bacillati</taxon>
        <taxon>Actinomycetota</taxon>
        <taxon>Actinomycetes</taxon>
        <taxon>Micrococcales</taxon>
        <taxon>Micrococcaceae</taxon>
        <taxon>Arthrobacter</taxon>
    </lineage>
</organism>
<dbReference type="SUPFAM" id="SSF53098">
    <property type="entry name" value="Ribonuclease H-like"/>
    <property type="match status" value="1"/>
</dbReference>
<dbReference type="GO" id="GO:0003676">
    <property type="term" value="F:nucleic acid binding"/>
    <property type="evidence" value="ECO:0007669"/>
    <property type="project" value="InterPro"/>
</dbReference>
<sequence>MAIGWSMADHMRASLCTSALRMARNNGQFAGLGTIFPSVRGAQYTSEKFQTWCSGNGIAQSLGAVGVCWDNFVTENFFSRLKTEFYC</sequence>
<keyword evidence="2" id="KW-1185">Reference proteome</keyword>
<dbReference type="Gene3D" id="3.30.420.10">
    <property type="entry name" value="Ribonuclease H-like superfamily/Ribonuclease H"/>
    <property type="match status" value="1"/>
</dbReference>
<dbReference type="PANTHER" id="PTHR46889">
    <property type="entry name" value="TRANSPOSASE INSF FOR INSERTION SEQUENCE IS3B-RELATED"/>
    <property type="match status" value="1"/>
</dbReference>
<dbReference type="AlphaFoldDB" id="A0A1R4FPQ2"/>